<evidence type="ECO:0000313" key="6">
    <source>
        <dbReference type="EMBL" id="ARM85212.1"/>
    </source>
</evidence>
<organism evidence="6 8">
    <name type="scientific">Marinobacter salarius</name>
    <dbReference type="NCBI Taxonomy" id="1420917"/>
    <lineage>
        <taxon>Bacteria</taxon>
        <taxon>Pseudomonadati</taxon>
        <taxon>Pseudomonadota</taxon>
        <taxon>Gammaproteobacteria</taxon>
        <taxon>Pseudomonadales</taxon>
        <taxon>Marinobacteraceae</taxon>
        <taxon>Marinobacter</taxon>
    </lineage>
</organism>
<dbReference type="PRINTS" id="PR00069">
    <property type="entry name" value="ALDKETRDTASE"/>
</dbReference>
<dbReference type="EMBL" id="CP020931">
    <property type="protein sequence ID" value="ARM85212.1"/>
    <property type="molecule type" value="Genomic_DNA"/>
</dbReference>
<dbReference type="PANTHER" id="PTHR43364:SF4">
    <property type="entry name" value="NAD(P)-LINKED OXIDOREDUCTASE SUPERFAMILY PROTEIN"/>
    <property type="match status" value="1"/>
</dbReference>
<accession>A0A1W6KD24</accession>
<accession>A0A1I4IW95</accession>
<feature type="domain" description="NADP-dependent oxidoreductase" evidence="5">
    <location>
        <begin position="15"/>
        <end position="337"/>
    </location>
</feature>
<evidence type="ECO:0000313" key="9">
    <source>
        <dbReference type="Proteomes" id="UP000199211"/>
    </source>
</evidence>
<keyword evidence="9" id="KW-1185">Reference proteome</keyword>
<dbReference type="Pfam" id="PF00248">
    <property type="entry name" value="Aldo_ket_red"/>
    <property type="match status" value="1"/>
</dbReference>
<comment type="similarity">
    <text evidence="3">Belongs to the aldo/keto reductase family. Aldo/keto reductase 2 subfamily.</text>
</comment>
<dbReference type="Proteomes" id="UP000199211">
    <property type="component" value="Unassembled WGS sequence"/>
</dbReference>
<dbReference type="SUPFAM" id="SSF51430">
    <property type="entry name" value="NAD(P)-linked oxidoreductase"/>
    <property type="match status" value="1"/>
</dbReference>
<evidence type="ECO:0000313" key="7">
    <source>
        <dbReference type="EMBL" id="SFL58639.1"/>
    </source>
</evidence>
<dbReference type="GO" id="GO:0016491">
    <property type="term" value="F:oxidoreductase activity"/>
    <property type="evidence" value="ECO:0007669"/>
    <property type="project" value="UniProtKB-KW"/>
</dbReference>
<dbReference type="NCBIfam" id="NF007912">
    <property type="entry name" value="PRK10625.1"/>
    <property type="match status" value="1"/>
</dbReference>
<gene>
    <name evidence="6" type="primary">gpr</name>
    <name evidence="6" type="ORF">MARSALSMR5_03169</name>
    <name evidence="7" type="ORF">SAMN04487868_104238</name>
</gene>
<dbReference type="STRING" id="1420917.AU15_08945"/>
<dbReference type="InterPro" id="IPR020471">
    <property type="entry name" value="AKR"/>
</dbReference>
<proteinExistence type="inferred from homology"/>
<reference evidence="7 9" key="1">
    <citation type="submission" date="2016-10" db="EMBL/GenBank/DDBJ databases">
        <authorList>
            <person name="Varghese N."/>
            <person name="Submissions S."/>
        </authorList>
    </citation>
    <scope>NUCLEOTIDE SEQUENCE [LARGE SCALE GENOMIC DNA]</scope>
    <source>
        <strain evidence="7 9">DSM 26291</strain>
    </source>
</reference>
<dbReference type="AlphaFoldDB" id="A0A1W6KD24"/>
<dbReference type="CDD" id="cd19094">
    <property type="entry name" value="AKR_Tas-like"/>
    <property type="match status" value="1"/>
</dbReference>
<dbReference type="InterPro" id="IPR036812">
    <property type="entry name" value="NAD(P)_OxRdtase_dom_sf"/>
</dbReference>
<evidence type="ECO:0000256" key="4">
    <source>
        <dbReference type="ARBA" id="ARBA00070119"/>
    </source>
</evidence>
<protein>
    <recommendedName>
        <fullName evidence="4">Protein tas</fullName>
    </recommendedName>
</protein>
<dbReference type="GeneID" id="77257094"/>
<keyword evidence="2 6" id="KW-0560">Oxidoreductase</keyword>
<dbReference type="EMBL" id="FOTV01000004">
    <property type="protein sequence ID" value="SFL58639.1"/>
    <property type="molecule type" value="Genomic_DNA"/>
</dbReference>
<dbReference type="Proteomes" id="UP000193100">
    <property type="component" value="Chromosome"/>
</dbReference>
<evidence type="ECO:0000259" key="5">
    <source>
        <dbReference type="Pfam" id="PF00248"/>
    </source>
</evidence>
<evidence type="ECO:0000313" key="8">
    <source>
        <dbReference type="Proteomes" id="UP000193100"/>
    </source>
</evidence>
<dbReference type="Gene3D" id="3.20.20.100">
    <property type="entry name" value="NADP-dependent oxidoreductase domain"/>
    <property type="match status" value="1"/>
</dbReference>
<dbReference type="FunFam" id="3.20.20.100:FF:000005">
    <property type="entry name" value="NADP(H)-dependent aldo-keto reductase"/>
    <property type="match status" value="1"/>
</dbReference>
<dbReference type="PANTHER" id="PTHR43364">
    <property type="entry name" value="NADH-SPECIFIC METHYLGLYOXAL REDUCTASE-RELATED"/>
    <property type="match status" value="1"/>
</dbReference>
<dbReference type="InterPro" id="IPR050523">
    <property type="entry name" value="AKR_Detox_Biosynth"/>
</dbReference>
<name>A0A1W6KD24_9GAMM</name>
<reference evidence="6 8" key="2">
    <citation type="submission" date="2017-04" db="EMBL/GenBank/DDBJ databases">
        <title>Genome Sequence of Marinobacter salarius strain SMR5 Isolated from a culture of the Diatom Skeletonema marinoi.</title>
        <authorList>
            <person name="Topel M."/>
            <person name="Pinder M.I.M."/>
            <person name="Johansson O.N."/>
            <person name="Kourtchenko O."/>
            <person name="Godhe A."/>
            <person name="Clarke A.K."/>
        </authorList>
    </citation>
    <scope>NUCLEOTIDE SEQUENCE [LARGE SCALE GENOMIC DNA]</scope>
    <source>
        <strain evidence="6 8">SMR5</strain>
    </source>
</reference>
<evidence type="ECO:0000256" key="2">
    <source>
        <dbReference type="ARBA" id="ARBA00023002"/>
    </source>
</evidence>
<evidence type="ECO:0000256" key="1">
    <source>
        <dbReference type="ARBA" id="ARBA00022857"/>
    </source>
</evidence>
<evidence type="ECO:0000256" key="3">
    <source>
        <dbReference type="ARBA" id="ARBA00038157"/>
    </source>
</evidence>
<sequence length="345" mass="38617">MKTRKLGRTDIDVSEICLGTMTWGEQNTEQQAFEQLDLATSEGINFIDAAEMYPVPPRAETQGLTESYLGNWLAKRGRRDDLVIASKVAGPGNGLGYLRDGPRLTRDHIRQACEDSLRRLKTDYIDLYQVHWPDRNANFFGKLGYRHSVDEQATPIEETLGTLAELVKEGKVRHVGISNETPWGTNEYLRLAREHDWPRVVSVQNPYNLLNRTFEVGMAEIACREQVGLLAYSPLAFGMLSGKYLDGKRPEGARMTLFERFTRYTSGRGAEATRAYVDLAASHGLSPVQMALAYVTSRDFVTSNIIGATTLEQLRENLGSASVSLSEEVLGEIENLNQVYTYPCP</sequence>
<dbReference type="InterPro" id="IPR023210">
    <property type="entry name" value="NADP_OxRdtase_dom"/>
</dbReference>
<dbReference type="RefSeq" id="WP_036204104.1">
    <property type="nucleotide sequence ID" value="NZ_CP020931.1"/>
</dbReference>
<keyword evidence="1" id="KW-0521">NADP</keyword>